<dbReference type="PANTHER" id="PTHR39335:SF1">
    <property type="entry name" value="BLL4220 PROTEIN"/>
    <property type="match status" value="1"/>
</dbReference>
<feature type="chain" id="PRO_5012929395" evidence="1">
    <location>
        <begin position="32"/>
        <end position="125"/>
    </location>
</feature>
<evidence type="ECO:0000256" key="1">
    <source>
        <dbReference type="SAM" id="SignalP"/>
    </source>
</evidence>
<name>A0A1M7FVP6_9RHOB</name>
<dbReference type="Pfam" id="PF03640">
    <property type="entry name" value="Lipoprotein_15"/>
    <property type="match status" value="2"/>
</dbReference>
<keyword evidence="2" id="KW-0449">Lipoprotein</keyword>
<dbReference type="PANTHER" id="PTHR39335">
    <property type="entry name" value="BLL4220 PROTEIN"/>
    <property type="match status" value="1"/>
</dbReference>
<proteinExistence type="predicted"/>
<dbReference type="Proteomes" id="UP000184444">
    <property type="component" value="Unassembled WGS sequence"/>
</dbReference>
<organism evidence="2 3">
    <name type="scientific">Paracoccus solventivorans</name>
    <dbReference type="NCBI Taxonomy" id="53463"/>
    <lineage>
        <taxon>Bacteria</taxon>
        <taxon>Pseudomonadati</taxon>
        <taxon>Pseudomonadota</taxon>
        <taxon>Alphaproteobacteria</taxon>
        <taxon>Rhodobacterales</taxon>
        <taxon>Paracoccaceae</taxon>
        <taxon>Paracoccus</taxon>
    </lineage>
</organism>
<keyword evidence="3" id="KW-1185">Reference proteome</keyword>
<protein>
    <submittedName>
        <fullName evidence="2">Predicted lipoprotein with conserved Yx(FWY)xxD motif</fullName>
    </submittedName>
</protein>
<evidence type="ECO:0000313" key="3">
    <source>
        <dbReference type="Proteomes" id="UP000184444"/>
    </source>
</evidence>
<sequence>MQLLRGVTLMTIRSGWMAAAMVLLMAGGAQAQTAATGDGGMTLYTYDQDTGGVSTCYDQCAQNWPPFLGEAGSDRGEGWTLVERTDGTMQWAYDGRPVYYYAGDAAAGDKAGDGRGGMWHVLTAD</sequence>
<dbReference type="PIRSF" id="PIRSF029720">
    <property type="entry name" value="UCP029720"/>
    <property type="match status" value="1"/>
</dbReference>
<gene>
    <name evidence="2" type="ORF">SAMN05444389_103262</name>
</gene>
<feature type="signal peptide" evidence="1">
    <location>
        <begin position="1"/>
        <end position="31"/>
    </location>
</feature>
<dbReference type="AlphaFoldDB" id="A0A1M7FVP6"/>
<evidence type="ECO:0000313" key="2">
    <source>
        <dbReference type="EMBL" id="SHM07868.1"/>
    </source>
</evidence>
<dbReference type="InterPro" id="IPR014558">
    <property type="entry name" value="UCP029720"/>
</dbReference>
<dbReference type="STRING" id="53463.SAMN05444389_103262"/>
<dbReference type="EMBL" id="FRCK01000003">
    <property type="protein sequence ID" value="SHM07868.1"/>
    <property type="molecule type" value="Genomic_DNA"/>
</dbReference>
<dbReference type="GO" id="GO:0043448">
    <property type="term" value="P:alkane catabolic process"/>
    <property type="evidence" value="ECO:0007669"/>
    <property type="project" value="TreeGrafter"/>
</dbReference>
<reference evidence="3" key="1">
    <citation type="submission" date="2016-11" db="EMBL/GenBank/DDBJ databases">
        <authorList>
            <person name="Varghese N."/>
            <person name="Submissions S."/>
        </authorList>
    </citation>
    <scope>NUCLEOTIDE SEQUENCE [LARGE SCALE GENOMIC DNA]</scope>
    <source>
        <strain evidence="3">DSM 6637</strain>
    </source>
</reference>
<keyword evidence="1" id="KW-0732">Signal</keyword>
<dbReference type="InterPro" id="IPR005297">
    <property type="entry name" value="Lipoprotein_repeat"/>
</dbReference>
<accession>A0A1M7FVP6</accession>